<evidence type="ECO:0000313" key="3">
    <source>
        <dbReference type="Proteomes" id="UP000245680"/>
    </source>
</evidence>
<evidence type="ECO:0000256" key="1">
    <source>
        <dbReference type="SAM" id="MobiDB-lite"/>
    </source>
</evidence>
<dbReference type="SUPFAM" id="SSF54427">
    <property type="entry name" value="NTF2-like"/>
    <property type="match status" value="2"/>
</dbReference>
<reference evidence="2 3" key="1">
    <citation type="submission" date="2018-05" db="EMBL/GenBank/DDBJ databases">
        <title>Rhodobacteraceae gen. nov., sp. nov. isolated from sea water.</title>
        <authorList>
            <person name="Ren Y."/>
        </authorList>
    </citation>
    <scope>NUCLEOTIDE SEQUENCE [LARGE SCALE GENOMIC DNA]</scope>
    <source>
        <strain evidence="2 3">TG-679</strain>
    </source>
</reference>
<dbReference type="EMBL" id="QGKU01000068">
    <property type="protein sequence ID" value="PWR00800.1"/>
    <property type="molecule type" value="Genomic_DNA"/>
</dbReference>
<dbReference type="AlphaFoldDB" id="A0A2V2L672"/>
<dbReference type="InterPro" id="IPR032710">
    <property type="entry name" value="NTF2-like_dom_sf"/>
</dbReference>
<dbReference type="InterPro" id="IPR009959">
    <property type="entry name" value="Cyclase_SnoaL-like"/>
</dbReference>
<protein>
    <submittedName>
        <fullName evidence="2">Polyketide cyclase</fullName>
    </submittedName>
</protein>
<dbReference type="OrthoDB" id="2769928at2"/>
<sequence>MPLSAFPDWTRHGPLSPDADADPASPTPLFRRSGRGSQRAAADPTPLVLRCLGAGWADGDVGSLEDAVHPRACLRLPLRVCRGPGPLMADALGDLSALREARFFGEDAMGTLTGPRDICPETAEAQELSPDAEGVIVSARGSLAGLHDGAGWPGPPSGRRLRLRAMADFWCSGGQVHDGWLLRDTAGALAQTGGPSPEGWARARIRAVGGADLCEAPLSPDTDPDGPYTGRGATSEPADSLADRLRCVMDGDFGVLRRGSAEACTAVLPGDLRALGDREALPFWAGLRSALPSAAFRVEHRNAAQAPGEAPRAAVRWSLYGRHDGHGRFGAATGVYVHVLGITQAEFGPGGVRREWTVIDDCAVWTQILLATGDV</sequence>
<keyword evidence="3" id="KW-1185">Reference proteome</keyword>
<gene>
    <name evidence="2" type="ORF">DKT77_19885</name>
</gene>
<proteinExistence type="predicted"/>
<evidence type="ECO:0000313" key="2">
    <source>
        <dbReference type="EMBL" id="PWR00800.1"/>
    </source>
</evidence>
<accession>A0A2V2L672</accession>
<feature type="region of interest" description="Disordered" evidence="1">
    <location>
        <begin position="216"/>
        <end position="237"/>
    </location>
</feature>
<dbReference type="Gene3D" id="3.10.450.50">
    <property type="match status" value="2"/>
</dbReference>
<dbReference type="Pfam" id="PF07366">
    <property type="entry name" value="SnoaL"/>
    <property type="match status" value="1"/>
</dbReference>
<dbReference type="RefSeq" id="WP_109813386.1">
    <property type="nucleotide sequence ID" value="NZ_QGKU01000068.1"/>
</dbReference>
<comment type="caution">
    <text evidence="2">The sequence shown here is derived from an EMBL/GenBank/DDBJ whole genome shotgun (WGS) entry which is preliminary data.</text>
</comment>
<feature type="region of interest" description="Disordered" evidence="1">
    <location>
        <begin position="1"/>
        <end position="41"/>
    </location>
</feature>
<name>A0A2V2L672_9RHOB</name>
<organism evidence="2 3">
    <name type="scientific">Meridianimarinicoccus roseus</name>
    <dbReference type="NCBI Taxonomy" id="2072018"/>
    <lineage>
        <taxon>Bacteria</taxon>
        <taxon>Pseudomonadati</taxon>
        <taxon>Pseudomonadota</taxon>
        <taxon>Alphaproteobacteria</taxon>
        <taxon>Rhodobacterales</taxon>
        <taxon>Paracoccaceae</taxon>
        <taxon>Meridianimarinicoccus</taxon>
    </lineage>
</organism>
<dbReference type="Proteomes" id="UP000245680">
    <property type="component" value="Unassembled WGS sequence"/>
</dbReference>
<dbReference type="GO" id="GO:0030638">
    <property type="term" value="P:polyketide metabolic process"/>
    <property type="evidence" value="ECO:0007669"/>
    <property type="project" value="InterPro"/>
</dbReference>